<dbReference type="Gene3D" id="3.30.1330.100">
    <property type="entry name" value="CofE-like"/>
    <property type="match status" value="1"/>
</dbReference>
<evidence type="ECO:0000256" key="1">
    <source>
        <dbReference type="ARBA" id="ARBA00022598"/>
    </source>
</evidence>
<protein>
    <recommendedName>
        <fullName evidence="9">Coenzyme F420:L-glutamate ligase-like domain-containing protein</fullName>
    </recommendedName>
</protein>
<gene>
    <name evidence="10" type="ORF">CAE01nite_16650</name>
</gene>
<dbReference type="PANTHER" id="PTHR47917:SF1">
    <property type="entry name" value="COENZYME F420:L-GLUTAMATE LIGASE"/>
    <property type="match status" value="1"/>
</dbReference>
<keyword evidence="6" id="KW-0342">GTP-binding</keyword>
<dbReference type="AlphaFoldDB" id="A0A512DCJ0"/>
<evidence type="ECO:0000256" key="8">
    <source>
        <dbReference type="SAM" id="MobiDB-lite"/>
    </source>
</evidence>
<reference evidence="10 11" key="1">
    <citation type="submission" date="2019-07" db="EMBL/GenBank/DDBJ databases">
        <title>Whole genome shotgun sequence of Cellulomonas aerilata NBRC 106308.</title>
        <authorList>
            <person name="Hosoyama A."/>
            <person name="Uohara A."/>
            <person name="Ohji S."/>
            <person name="Ichikawa N."/>
        </authorList>
    </citation>
    <scope>NUCLEOTIDE SEQUENCE [LARGE SCALE GENOMIC DNA]</scope>
    <source>
        <strain evidence="10 11">NBRC 106308</strain>
    </source>
</reference>
<dbReference type="InterPro" id="IPR008225">
    <property type="entry name" value="F420-0_g-glutamyl_ligase"/>
</dbReference>
<dbReference type="Proteomes" id="UP000321181">
    <property type="component" value="Unassembled WGS sequence"/>
</dbReference>
<dbReference type="GO" id="GO:0046872">
    <property type="term" value="F:metal ion binding"/>
    <property type="evidence" value="ECO:0007669"/>
    <property type="project" value="UniProtKB-KW"/>
</dbReference>
<dbReference type="Pfam" id="PF01996">
    <property type="entry name" value="F420_ligase"/>
    <property type="match status" value="1"/>
</dbReference>
<accession>A0A512DCJ0</accession>
<sequence length="277" mass="28333">MTASFAVTAPDGLPEVVPGDDLVDLVARAVGRLDLAGPTALADGDVVVVTSKIVSKAEGRVLAASDREQAITDETVRLVATREHAGGVTRIVENRLGLVMAAAGVDGSNTPEGTVLLLPVDPDASARALRAGLRRRLGVQVGVVVTDTAGRPWRQGQTDIAIGAAGLVVLDDLRGQTDTHGRRLDVTAAAVADEIAAAAELVKGKTAGRPVAVVRGLGHLVTEEDGPGARTLVRTGPDDMFALGTAEAYAQGWKDATADGPAPGEPAAPARSSHRQH</sequence>
<dbReference type="SUPFAM" id="SSF144010">
    <property type="entry name" value="CofE-like"/>
    <property type="match status" value="1"/>
</dbReference>
<proteinExistence type="predicted"/>
<evidence type="ECO:0000256" key="7">
    <source>
        <dbReference type="ARBA" id="ARBA00023211"/>
    </source>
</evidence>
<keyword evidence="5" id="KW-0630">Potassium</keyword>
<keyword evidence="4" id="KW-0460">Magnesium</keyword>
<dbReference type="RefSeq" id="WP_146902758.1">
    <property type="nucleotide sequence ID" value="NZ_BAAARM010000003.1"/>
</dbReference>
<feature type="compositionally biased region" description="Low complexity" evidence="8">
    <location>
        <begin position="258"/>
        <end position="270"/>
    </location>
</feature>
<feature type="domain" description="Coenzyme F420:L-glutamate ligase-like" evidence="9">
    <location>
        <begin position="13"/>
        <end position="216"/>
    </location>
</feature>
<dbReference type="PANTHER" id="PTHR47917">
    <property type="match status" value="1"/>
</dbReference>
<evidence type="ECO:0000256" key="5">
    <source>
        <dbReference type="ARBA" id="ARBA00022958"/>
    </source>
</evidence>
<evidence type="ECO:0000256" key="6">
    <source>
        <dbReference type="ARBA" id="ARBA00023134"/>
    </source>
</evidence>
<dbReference type="Gene3D" id="3.90.1660.10">
    <property type="entry name" value="CofE-like domain"/>
    <property type="match status" value="1"/>
</dbReference>
<dbReference type="EMBL" id="BJYY01000013">
    <property type="protein sequence ID" value="GEO33940.1"/>
    <property type="molecule type" value="Genomic_DNA"/>
</dbReference>
<keyword evidence="2" id="KW-0479">Metal-binding</keyword>
<dbReference type="InterPro" id="IPR002847">
    <property type="entry name" value="F420-0_gamma-glut_ligase-dom"/>
</dbReference>
<keyword evidence="11" id="KW-1185">Reference proteome</keyword>
<keyword evidence="3" id="KW-0547">Nucleotide-binding</keyword>
<evidence type="ECO:0000313" key="10">
    <source>
        <dbReference type="EMBL" id="GEO33940.1"/>
    </source>
</evidence>
<evidence type="ECO:0000313" key="11">
    <source>
        <dbReference type="Proteomes" id="UP000321181"/>
    </source>
</evidence>
<evidence type="ECO:0000256" key="4">
    <source>
        <dbReference type="ARBA" id="ARBA00022842"/>
    </source>
</evidence>
<evidence type="ECO:0000256" key="2">
    <source>
        <dbReference type="ARBA" id="ARBA00022723"/>
    </source>
</evidence>
<name>A0A512DCJ0_9CELL</name>
<dbReference type="GO" id="GO:0005525">
    <property type="term" value="F:GTP binding"/>
    <property type="evidence" value="ECO:0007669"/>
    <property type="project" value="UniProtKB-KW"/>
</dbReference>
<keyword evidence="7" id="KW-0464">Manganese</keyword>
<dbReference type="GO" id="GO:0052618">
    <property type="term" value="F:coenzyme F420-0:L-glutamate ligase activity"/>
    <property type="evidence" value="ECO:0007669"/>
    <property type="project" value="TreeGrafter"/>
</dbReference>
<evidence type="ECO:0000256" key="3">
    <source>
        <dbReference type="ARBA" id="ARBA00022741"/>
    </source>
</evidence>
<dbReference type="OrthoDB" id="9788295at2"/>
<comment type="caution">
    <text evidence="10">The sequence shown here is derived from an EMBL/GenBank/DDBJ whole genome shotgun (WGS) entry which is preliminary data.</text>
</comment>
<feature type="region of interest" description="Disordered" evidence="8">
    <location>
        <begin position="252"/>
        <end position="277"/>
    </location>
</feature>
<keyword evidence="1" id="KW-0436">Ligase</keyword>
<dbReference type="NCBIfam" id="NF009810">
    <property type="entry name" value="PRK13294.1"/>
    <property type="match status" value="1"/>
</dbReference>
<organism evidence="10 11">
    <name type="scientific">Cellulomonas aerilata</name>
    <dbReference type="NCBI Taxonomy" id="515326"/>
    <lineage>
        <taxon>Bacteria</taxon>
        <taxon>Bacillati</taxon>
        <taxon>Actinomycetota</taxon>
        <taxon>Actinomycetes</taxon>
        <taxon>Micrococcales</taxon>
        <taxon>Cellulomonadaceae</taxon>
        <taxon>Cellulomonas</taxon>
    </lineage>
</organism>
<dbReference type="NCBIfam" id="TIGR01916">
    <property type="entry name" value="F420_cofE"/>
    <property type="match status" value="1"/>
</dbReference>
<evidence type="ECO:0000259" key="9">
    <source>
        <dbReference type="Pfam" id="PF01996"/>
    </source>
</evidence>